<dbReference type="OrthoDB" id="2804335at2759"/>
<keyword evidence="2" id="KW-1185">Reference proteome</keyword>
<protein>
    <submittedName>
        <fullName evidence="1">Uncharacterized protein</fullName>
    </submittedName>
</protein>
<organism evidence="1 2">
    <name type="scientific">Phanerochaete carnosa (strain HHB-10118-sp)</name>
    <name type="common">White-rot fungus</name>
    <name type="synonym">Peniophora carnosa</name>
    <dbReference type="NCBI Taxonomy" id="650164"/>
    <lineage>
        <taxon>Eukaryota</taxon>
        <taxon>Fungi</taxon>
        <taxon>Dikarya</taxon>
        <taxon>Basidiomycota</taxon>
        <taxon>Agaricomycotina</taxon>
        <taxon>Agaricomycetes</taxon>
        <taxon>Polyporales</taxon>
        <taxon>Phanerochaetaceae</taxon>
        <taxon>Phanerochaete</taxon>
    </lineage>
</organism>
<dbReference type="Proteomes" id="UP000008370">
    <property type="component" value="Unassembled WGS sequence"/>
</dbReference>
<dbReference type="RefSeq" id="XP_007393665.1">
    <property type="nucleotide sequence ID" value="XM_007393603.1"/>
</dbReference>
<accession>K5W3C2</accession>
<name>K5W3C2_PHACS</name>
<dbReference type="AlphaFoldDB" id="K5W3C2"/>
<proteinExistence type="predicted"/>
<dbReference type="KEGG" id="pco:PHACADRAFT_252603"/>
<dbReference type="InParanoid" id="K5W3C2"/>
<gene>
    <name evidence="1" type="ORF">PHACADRAFT_252603</name>
</gene>
<dbReference type="HOGENOM" id="CLU_909463_0_0_1"/>
<evidence type="ECO:0000313" key="2">
    <source>
        <dbReference type="Proteomes" id="UP000008370"/>
    </source>
</evidence>
<evidence type="ECO:0000313" key="1">
    <source>
        <dbReference type="EMBL" id="EKM58348.1"/>
    </source>
</evidence>
<dbReference type="EMBL" id="JH930470">
    <property type="protein sequence ID" value="EKM58348.1"/>
    <property type="molecule type" value="Genomic_DNA"/>
</dbReference>
<dbReference type="GeneID" id="18915529"/>
<sequence length="306" mass="34314">MAAKLPSELVVEILTEIAWKLPDNPLYIENDLAQEDKDQLAVCSLVCRYWAKRCRPHLLSHLTIRSSDELDQLHHCLNAASPIRDVPSFSRCMRFLTMVHTGEWAVPWYHNIFGMIVQHDIILNRWKAGTVLELRSAFTGPGCSLEATNGYAPHSFSVGLPRTIPTSMLMIQRLVLSDMRFCAVSHMLRLAFNITQLKELACIRTTFTEELIDLAALPPVTRVGHQQHYAPEVAAIEACGTNDFEVHLMLAIMSSSGTVSRNARVARQVARSRAVAAMHKIVLALRPALQNGRKFEQRFGSCTSVQ</sequence>
<reference evidence="1 2" key="1">
    <citation type="journal article" date="2012" name="BMC Genomics">
        <title>Comparative genomics of the white-rot fungi, Phanerochaete carnosa and P. chrysosporium, to elucidate the genetic basis of the distinct wood types they colonize.</title>
        <authorList>
            <person name="Suzuki H."/>
            <person name="MacDonald J."/>
            <person name="Syed K."/>
            <person name="Salamov A."/>
            <person name="Hori C."/>
            <person name="Aerts A."/>
            <person name="Henrissat B."/>
            <person name="Wiebenga A."/>
            <person name="vanKuyk P.A."/>
            <person name="Barry K."/>
            <person name="Lindquist E."/>
            <person name="LaButti K."/>
            <person name="Lapidus A."/>
            <person name="Lucas S."/>
            <person name="Coutinho P."/>
            <person name="Gong Y."/>
            <person name="Samejima M."/>
            <person name="Mahadevan R."/>
            <person name="Abou-Zaid M."/>
            <person name="de Vries R.P."/>
            <person name="Igarashi K."/>
            <person name="Yadav J.S."/>
            <person name="Grigoriev I.V."/>
            <person name="Master E.R."/>
        </authorList>
    </citation>
    <scope>NUCLEOTIDE SEQUENCE [LARGE SCALE GENOMIC DNA]</scope>
    <source>
        <strain evidence="1 2">HHB-10118-sp</strain>
    </source>
</reference>